<dbReference type="Proteomes" id="UP001054902">
    <property type="component" value="Unassembled WGS sequence"/>
</dbReference>
<dbReference type="InterPro" id="IPR047548">
    <property type="entry name" value="Rcat_RBR_RNF14"/>
</dbReference>
<keyword evidence="16" id="KW-1185">Reference proteome</keyword>
<evidence type="ECO:0000259" key="13">
    <source>
        <dbReference type="PROSITE" id="PS50089"/>
    </source>
</evidence>
<comment type="caution">
    <text evidence="15">The sequence shown here is derived from an EMBL/GenBank/DDBJ whole genome shotgun (WGS) entry which is preliminary data.</text>
</comment>
<dbReference type="SUPFAM" id="SSF57850">
    <property type="entry name" value="RING/U-box"/>
    <property type="match status" value="2"/>
</dbReference>
<dbReference type="InterPro" id="IPR013083">
    <property type="entry name" value="Znf_RING/FYVE/PHD"/>
</dbReference>
<dbReference type="Gene3D" id="1.20.120.1750">
    <property type="match status" value="1"/>
</dbReference>
<dbReference type="Pfam" id="PF22191">
    <property type="entry name" value="IBR_1"/>
    <property type="match status" value="1"/>
</dbReference>
<dbReference type="GO" id="GO:0008270">
    <property type="term" value="F:zinc ion binding"/>
    <property type="evidence" value="ECO:0007669"/>
    <property type="project" value="UniProtKB-KW"/>
</dbReference>
<dbReference type="InterPro" id="IPR044066">
    <property type="entry name" value="TRIAD_supradom"/>
</dbReference>
<feature type="compositionally biased region" description="Acidic residues" evidence="12">
    <location>
        <begin position="7"/>
        <end position="24"/>
    </location>
</feature>
<keyword evidence="8" id="KW-0833">Ubl conjugation pathway</keyword>
<dbReference type="SMART" id="SM00647">
    <property type="entry name" value="IBR"/>
    <property type="match status" value="2"/>
</dbReference>
<evidence type="ECO:0000256" key="9">
    <source>
        <dbReference type="ARBA" id="ARBA00022833"/>
    </source>
</evidence>
<dbReference type="PANTHER" id="PTHR11685">
    <property type="entry name" value="RBR FAMILY RING FINGER AND IBR DOMAIN-CONTAINING"/>
    <property type="match status" value="1"/>
</dbReference>
<evidence type="ECO:0000313" key="16">
    <source>
        <dbReference type="Proteomes" id="UP001054902"/>
    </source>
</evidence>
<evidence type="ECO:0000256" key="10">
    <source>
        <dbReference type="ARBA" id="ARBA00044508"/>
    </source>
</evidence>
<reference evidence="15 16" key="1">
    <citation type="journal article" date="2021" name="Sci. Rep.">
        <title>The genome of the diatom Chaetoceros tenuissimus carries an ancient integrated fragment of an extant virus.</title>
        <authorList>
            <person name="Hongo Y."/>
            <person name="Kimura K."/>
            <person name="Takaki Y."/>
            <person name="Yoshida Y."/>
            <person name="Baba S."/>
            <person name="Kobayashi G."/>
            <person name="Nagasaki K."/>
            <person name="Hano T."/>
            <person name="Tomaru Y."/>
        </authorList>
    </citation>
    <scope>NUCLEOTIDE SEQUENCE [LARGE SCALE GENOMIC DNA]</scope>
    <source>
        <strain evidence="15 16">NIES-3715</strain>
    </source>
</reference>
<dbReference type="CDD" id="cd20354">
    <property type="entry name" value="Rcat_RBR_RNF14"/>
    <property type="match status" value="1"/>
</dbReference>
<dbReference type="EMBL" id="BLLK01000074">
    <property type="protein sequence ID" value="GFH61559.1"/>
    <property type="molecule type" value="Genomic_DNA"/>
</dbReference>
<dbReference type="AlphaFoldDB" id="A0AAD3DF85"/>
<keyword evidence="5" id="KW-0479">Metal-binding</keyword>
<evidence type="ECO:0000256" key="2">
    <source>
        <dbReference type="ARBA" id="ARBA00004906"/>
    </source>
</evidence>
<feature type="domain" description="RING-type" evidence="13">
    <location>
        <begin position="132"/>
        <end position="178"/>
    </location>
</feature>
<dbReference type="InterPro" id="IPR001841">
    <property type="entry name" value="Znf_RING"/>
</dbReference>
<evidence type="ECO:0000256" key="12">
    <source>
        <dbReference type="SAM" id="MobiDB-lite"/>
    </source>
</evidence>
<dbReference type="PROSITE" id="PS51873">
    <property type="entry name" value="TRIAD"/>
    <property type="match status" value="1"/>
</dbReference>
<dbReference type="InterPro" id="IPR031127">
    <property type="entry name" value="E3_UB_ligase_RBR"/>
</dbReference>
<evidence type="ECO:0000256" key="7">
    <source>
        <dbReference type="ARBA" id="ARBA00022771"/>
    </source>
</evidence>
<sequence length="657" mass="76007">MENQNEISEDEYEFVYSSEEEEDDEKTHADIKSTSDGIGLTKLNAEITTTGIQMIAAQDLFPIMLQKLQDVSEVLGLNISLVYPLLQMYRWNKELLLLSFMEDPEAVTKKVGVYHRNQDTGKRKLSEGSLTCPICFDIFNSEEMIAMPCSHSFCKDCWRGYLTSKIGDGPSCTGSSCPAVGCHELVTEVEVQSAVPDLLEKYRSYQLRNFVDMDRCSRWCVGTDCEQIAVVQNHADIDEKLVAICEPCDISFCMKCGEEPHAPINCCALQDWNALCKSESANVQWIISKTKPCPKCGSRIEKNQGCNHMRCLKCQHGFCWVCGEEVEHSAIFQHSCNKFRDDGESKSQSKRDADRYVHCYVRFEAHGNAQNFAKDNVKRDEKRLKDLEKGIWKKRANDEKDRLETILSANKELIECRRMLKFTYPFRYFLKVKAKDSDGHTVEDPNSVPREKLEEIRKSTKMQPSGMYGSHRKDWHKTSHFGARKLVIDTISELLLNQRPDATPQLIGRLAYAVFELEADLYKTASSLEEYENYDTFKTRLQESGKRLLHNLEERNQDNLCSELDKEWIQISSVPLKVESKNSQQMQIERFEYHQEMLERITEELNSLVEKPIYTIDIENIKSRMQALEVFMNNILEYVEEECFWEGGRYTFFVQDN</sequence>
<evidence type="ECO:0000256" key="11">
    <source>
        <dbReference type="PROSITE-ProRule" id="PRU00175"/>
    </source>
</evidence>
<evidence type="ECO:0000256" key="4">
    <source>
        <dbReference type="ARBA" id="ARBA00022679"/>
    </source>
</evidence>
<comment type="pathway">
    <text evidence="2">Protein modification; protein ubiquitination.</text>
</comment>
<dbReference type="GO" id="GO:0061630">
    <property type="term" value="F:ubiquitin protein ligase activity"/>
    <property type="evidence" value="ECO:0007669"/>
    <property type="project" value="UniProtKB-EC"/>
</dbReference>
<dbReference type="PROSITE" id="PS50089">
    <property type="entry name" value="ZF_RING_2"/>
    <property type="match status" value="1"/>
</dbReference>
<proteinExistence type="inferred from homology"/>
<feature type="region of interest" description="Disordered" evidence="12">
    <location>
        <begin position="1"/>
        <end position="32"/>
    </location>
</feature>
<evidence type="ECO:0000256" key="1">
    <source>
        <dbReference type="ARBA" id="ARBA00001798"/>
    </source>
</evidence>
<name>A0AAD3DF85_9STRA</name>
<keyword evidence="7 11" id="KW-0863">Zinc-finger</keyword>
<evidence type="ECO:0000256" key="5">
    <source>
        <dbReference type="ARBA" id="ARBA00022723"/>
    </source>
</evidence>
<keyword evidence="9" id="KW-0862">Zinc</keyword>
<dbReference type="GO" id="GO:0016567">
    <property type="term" value="P:protein ubiquitination"/>
    <property type="evidence" value="ECO:0007669"/>
    <property type="project" value="InterPro"/>
</dbReference>
<evidence type="ECO:0000259" key="14">
    <source>
        <dbReference type="PROSITE" id="PS51873"/>
    </source>
</evidence>
<organism evidence="15 16">
    <name type="scientific">Chaetoceros tenuissimus</name>
    <dbReference type="NCBI Taxonomy" id="426638"/>
    <lineage>
        <taxon>Eukaryota</taxon>
        <taxon>Sar</taxon>
        <taxon>Stramenopiles</taxon>
        <taxon>Ochrophyta</taxon>
        <taxon>Bacillariophyta</taxon>
        <taxon>Coscinodiscophyceae</taxon>
        <taxon>Chaetocerotophycidae</taxon>
        <taxon>Chaetocerotales</taxon>
        <taxon>Chaetocerotaceae</taxon>
        <taxon>Chaetoceros</taxon>
    </lineage>
</organism>
<keyword evidence="4" id="KW-0808">Transferase</keyword>
<gene>
    <name evidence="15" type="ORF">CTEN210_18035</name>
</gene>
<accession>A0AAD3DF85</accession>
<dbReference type="SMART" id="SM00184">
    <property type="entry name" value="RING"/>
    <property type="match status" value="2"/>
</dbReference>
<dbReference type="Gene3D" id="3.30.40.10">
    <property type="entry name" value="Zinc/RING finger domain, C3HC4 (zinc finger)"/>
    <property type="match status" value="1"/>
</dbReference>
<protein>
    <recommendedName>
        <fullName evidence="3">RBR-type E3 ubiquitin transferase</fullName>
        <ecNumber evidence="3">2.3.2.31</ecNumber>
    </recommendedName>
</protein>
<keyword evidence="6" id="KW-0677">Repeat</keyword>
<evidence type="ECO:0000256" key="8">
    <source>
        <dbReference type="ARBA" id="ARBA00022786"/>
    </source>
</evidence>
<comment type="catalytic activity">
    <reaction evidence="1">
        <text>[E2 ubiquitin-conjugating enzyme]-S-ubiquitinyl-L-cysteine + [acceptor protein]-L-lysine = [E2 ubiquitin-conjugating enzyme]-L-cysteine + [acceptor protein]-N(6)-ubiquitinyl-L-lysine.</text>
        <dbReference type="EC" id="2.3.2.31"/>
    </reaction>
</comment>
<dbReference type="Pfam" id="PF13923">
    <property type="entry name" value="zf-C3HC4_2"/>
    <property type="match status" value="1"/>
</dbReference>
<dbReference type="EC" id="2.3.2.31" evidence="3"/>
<evidence type="ECO:0000313" key="15">
    <source>
        <dbReference type="EMBL" id="GFH61559.1"/>
    </source>
</evidence>
<dbReference type="Pfam" id="PF01485">
    <property type="entry name" value="IBR"/>
    <property type="match status" value="1"/>
</dbReference>
<dbReference type="InterPro" id="IPR002867">
    <property type="entry name" value="IBR_dom"/>
</dbReference>
<feature type="domain" description="RING-type" evidence="14">
    <location>
        <begin position="128"/>
        <end position="345"/>
    </location>
</feature>
<evidence type="ECO:0000256" key="6">
    <source>
        <dbReference type="ARBA" id="ARBA00022737"/>
    </source>
</evidence>
<comment type="similarity">
    <text evidence="10">Belongs to the RBR family. RNF14 subfamily.</text>
</comment>
<evidence type="ECO:0000256" key="3">
    <source>
        <dbReference type="ARBA" id="ARBA00012251"/>
    </source>
</evidence>
<dbReference type="FunFam" id="3.30.40.10:FF:000019">
    <property type="entry name" value="RBR-type E3 ubiquitin transferase"/>
    <property type="match status" value="1"/>
</dbReference>